<gene>
    <name evidence="2" type="ORF">COT93_02695</name>
</gene>
<sequence>MAKSLAKNKIEVSTQEYLNIAEIKDNTVVMKDGTLRSVLLVSSINFALKSEDEQNAVIDSYARFLNNINFSLQIVIQSRELDIDNYIEYLKGKEKEQTNKLLKVQTGDYIEYIKELISLGKIMNKRFYVIVPYDPLTDKHKNFLSLISEALRPATVIKLKDKTFRNYQEMLDRRVDSVIGGLESMGVAVARLDTQSLIELYYKTYNPETSKHQELVDMDKLRVEK</sequence>
<feature type="domain" description="TraC-like" evidence="1">
    <location>
        <begin position="25"/>
        <end position="136"/>
    </location>
</feature>
<comment type="caution">
    <text evidence="2">The sequence shown here is derived from an EMBL/GenBank/DDBJ whole genome shotgun (WGS) entry which is preliminary data.</text>
</comment>
<dbReference type="Proteomes" id="UP000229972">
    <property type="component" value="Unassembled WGS sequence"/>
</dbReference>
<reference evidence="3" key="1">
    <citation type="submission" date="2017-09" db="EMBL/GenBank/DDBJ databases">
        <title>Depth-based differentiation of microbial function through sediment-hosted aquifers and enrichment of novel symbionts in the deep terrestrial subsurface.</title>
        <authorList>
            <person name="Probst A.J."/>
            <person name="Ladd B."/>
            <person name="Jarett J.K."/>
            <person name="Geller-Mcgrath D.E."/>
            <person name="Sieber C.M.K."/>
            <person name="Emerson J.B."/>
            <person name="Anantharaman K."/>
            <person name="Thomas B.C."/>
            <person name="Malmstrom R."/>
            <person name="Stieglmeier M."/>
            <person name="Klingl A."/>
            <person name="Woyke T."/>
            <person name="Ryan C.M."/>
            <person name="Banfield J.F."/>
        </authorList>
    </citation>
    <scope>NUCLEOTIDE SEQUENCE [LARGE SCALE GENOMIC DNA]</scope>
</reference>
<evidence type="ECO:0000259" key="1">
    <source>
        <dbReference type="Pfam" id="PF26593"/>
    </source>
</evidence>
<proteinExistence type="predicted"/>
<evidence type="ECO:0000313" key="3">
    <source>
        <dbReference type="Proteomes" id="UP000229972"/>
    </source>
</evidence>
<dbReference type="Pfam" id="PF26593">
    <property type="entry name" value="TraC-like"/>
    <property type="match status" value="1"/>
</dbReference>
<name>A0A2H0V8E1_9BACT</name>
<dbReference type="InterPro" id="IPR058596">
    <property type="entry name" value="TraC-like_dom"/>
</dbReference>
<accession>A0A2H0V8E1</accession>
<dbReference type="AlphaFoldDB" id="A0A2H0V8E1"/>
<protein>
    <recommendedName>
        <fullName evidence="1">TraC-like domain-containing protein</fullName>
    </recommendedName>
</protein>
<organism evidence="2 3">
    <name type="scientific">Candidatus Falkowbacteria bacterium CG10_big_fil_rev_8_21_14_0_10_37_18</name>
    <dbReference type="NCBI Taxonomy" id="1974562"/>
    <lineage>
        <taxon>Bacteria</taxon>
        <taxon>Candidatus Falkowiibacteriota</taxon>
    </lineage>
</organism>
<evidence type="ECO:0000313" key="2">
    <source>
        <dbReference type="EMBL" id="PIR95377.1"/>
    </source>
</evidence>
<dbReference type="EMBL" id="PFAL01000025">
    <property type="protein sequence ID" value="PIR95377.1"/>
    <property type="molecule type" value="Genomic_DNA"/>
</dbReference>